<comment type="caution">
    <text evidence="2">The sequence shown here is derived from an EMBL/GenBank/DDBJ whole genome shotgun (WGS) entry which is preliminary data.</text>
</comment>
<evidence type="ECO:0000256" key="1">
    <source>
        <dbReference type="SAM" id="MobiDB-lite"/>
    </source>
</evidence>
<dbReference type="AlphaFoldDB" id="A0A2P5AUH4"/>
<protein>
    <submittedName>
        <fullName evidence="2">Uncharacterized protein</fullName>
    </submittedName>
</protein>
<feature type="region of interest" description="Disordered" evidence="1">
    <location>
        <begin position="45"/>
        <end position="75"/>
    </location>
</feature>
<feature type="compositionally biased region" description="Basic and acidic residues" evidence="1">
    <location>
        <begin position="54"/>
        <end position="68"/>
    </location>
</feature>
<dbReference type="OrthoDB" id="10432157at2759"/>
<evidence type="ECO:0000313" key="3">
    <source>
        <dbReference type="Proteomes" id="UP000237105"/>
    </source>
</evidence>
<dbReference type="Proteomes" id="UP000237105">
    <property type="component" value="Unassembled WGS sequence"/>
</dbReference>
<proteinExistence type="predicted"/>
<accession>A0A2P5AUH4</accession>
<name>A0A2P5AUH4_PARAD</name>
<keyword evidence="3" id="KW-1185">Reference proteome</keyword>
<sequence length="75" mass="8565">FVDEFNEDGAGNLMCTLWYHHRKFDFSNFNEEAVRLASTFIDSDEQEVATGDAPSKEPNRDQLVENKQNDVVVAL</sequence>
<dbReference type="EMBL" id="JXTB01000444">
    <property type="protein sequence ID" value="PON40200.1"/>
    <property type="molecule type" value="Genomic_DNA"/>
</dbReference>
<feature type="non-terminal residue" evidence="2">
    <location>
        <position position="1"/>
    </location>
</feature>
<evidence type="ECO:0000313" key="2">
    <source>
        <dbReference type="EMBL" id="PON40200.1"/>
    </source>
</evidence>
<organism evidence="2 3">
    <name type="scientific">Parasponia andersonii</name>
    <name type="common">Sponia andersonii</name>
    <dbReference type="NCBI Taxonomy" id="3476"/>
    <lineage>
        <taxon>Eukaryota</taxon>
        <taxon>Viridiplantae</taxon>
        <taxon>Streptophyta</taxon>
        <taxon>Embryophyta</taxon>
        <taxon>Tracheophyta</taxon>
        <taxon>Spermatophyta</taxon>
        <taxon>Magnoliopsida</taxon>
        <taxon>eudicotyledons</taxon>
        <taxon>Gunneridae</taxon>
        <taxon>Pentapetalae</taxon>
        <taxon>rosids</taxon>
        <taxon>fabids</taxon>
        <taxon>Rosales</taxon>
        <taxon>Cannabaceae</taxon>
        <taxon>Parasponia</taxon>
    </lineage>
</organism>
<gene>
    <name evidence="2" type="ORF">PanWU01x14_298920</name>
</gene>
<reference evidence="3" key="1">
    <citation type="submission" date="2016-06" db="EMBL/GenBank/DDBJ databases">
        <title>Parallel loss of symbiosis genes in relatives of nitrogen-fixing non-legume Parasponia.</title>
        <authorList>
            <person name="Van Velzen R."/>
            <person name="Holmer R."/>
            <person name="Bu F."/>
            <person name="Rutten L."/>
            <person name="Van Zeijl A."/>
            <person name="Liu W."/>
            <person name="Santuari L."/>
            <person name="Cao Q."/>
            <person name="Sharma T."/>
            <person name="Shen D."/>
            <person name="Roswanjaya Y."/>
            <person name="Wardhani T."/>
            <person name="Kalhor M.S."/>
            <person name="Jansen J."/>
            <person name="Van den Hoogen J."/>
            <person name="Gungor B."/>
            <person name="Hartog M."/>
            <person name="Hontelez J."/>
            <person name="Verver J."/>
            <person name="Yang W.-C."/>
            <person name="Schijlen E."/>
            <person name="Repin R."/>
            <person name="Schilthuizen M."/>
            <person name="Schranz E."/>
            <person name="Heidstra R."/>
            <person name="Miyata K."/>
            <person name="Fedorova E."/>
            <person name="Kohlen W."/>
            <person name="Bisseling T."/>
            <person name="Smit S."/>
            <person name="Geurts R."/>
        </authorList>
    </citation>
    <scope>NUCLEOTIDE SEQUENCE [LARGE SCALE GENOMIC DNA]</scope>
    <source>
        <strain evidence="3">cv. WU1-14</strain>
    </source>
</reference>